<dbReference type="Proteomes" id="UP000006671">
    <property type="component" value="Unassembled WGS sequence"/>
</dbReference>
<dbReference type="AlphaFoldDB" id="D2VEI2"/>
<reference evidence="3 4" key="1">
    <citation type="journal article" date="2010" name="Cell">
        <title>The genome of Naegleria gruberi illuminates early eukaryotic versatility.</title>
        <authorList>
            <person name="Fritz-Laylin L.K."/>
            <person name="Prochnik S.E."/>
            <person name="Ginger M.L."/>
            <person name="Dacks J.B."/>
            <person name="Carpenter M.L."/>
            <person name="Field M.C."/>
            <person name="Kuo A."/>
            <person name="Paredez A."/>
            <person name="Chapman J."/>
            <person name="Pham J."/>
            <person name="Shu S."/>
            <person name="Neupane R."/>
            <person name="Cipriano M."/>
            <person name="Mancuso J."/>
            <person name="Tu H."/>
            <person name="Salamov A."/>
            <person name="Lindquist E."/>
            <person name="Shapiro H."/>
            <person name="Lucas S."/>
            <person name="Grigoriev I.V."/>
            <person name="Cande W.Z."/>
            <person name="Fulton C."/>
            <person name="Rokhsar D.S."/>
            <person name="Dawson S.C."/>
        </authorList>
    </citation>
    <scope>NUCLEOTIDE SEQUENCE [LARGE SCALE GENOMIC DNA]</scope>
    <source>
        <strain evidence="3 4">NEG-M</strain>
    </source>
</reference>
<feature type="signal peptide" evidence="2">
    <location>
        <begin position="1"/>
        <end position="21"/>
    </location>
</feature>
<keyword evidence="4" id="KW-1185">Reference proteome</keyword>
<dbReference type="InParanoid" id="D2VEI2"/>
<proteinExistence type="predicted"/>
<keyword evidence="2" id="KW-0732">Signal</keyword>
<evidence type="ECO:0000256" key="2">
    <source>
        <dbReference type="SAM" id="SignalP"/>
    </source>
</evidence>
<keyword evidence="1" id="KW-0472">Membrane</keyword>
<accession>D2VEI2</accession>
<dbReference type="OrthoDB" id="10412743at2759"/>
<evidence type="ECO:0000313" key="3">
    <source>
        <dbReference type="EMBL" id="EFC44883.1"/>
    </source>
</evidence>
<dbReference type="GeneID" id="8850194"/>
<keyword evidence="1" id="KW-1133">Transmembrane helix</keyword>
<dbReference type="VEuPathDB" id="AmoebaDB:NAEGRDRAFT_67287"/>
<dbReference type="EMBL" id="GG738866">
    <property type="protein sequence ID" value="EFC44883.1"/>
    <property type="molecule type" value="Genomic_DNA"/>
</dbReference>
<feature type="transmembrane region" description="Helical" evidence="1">
    <location>
        <begin position="206"/>
        <end position="224"/>
    </location>
</feature>
<protein>
    <submittedName>
        <fullName evidence="3">Predicted protein</fullName>
    </submittedName>
</protein>
<evidence type="ECO:0000313" key="4">
    <source>
        <dbReference type="Proteomes" id="UP000006671"/>
    </source>
</evidence>
<dbReference type="RefSeq" id="XP_002677627.1">
    <property type="nucleotide sequence ID" value="XM_002677581.1"/>
</dbReference>
<gene>
    <name evidence="3" type="ORF">NAEGRDRAFT_67287</name>
</gene>
<dbReference type="KEGG" id="ngr:NAEGRDRAFT_67287"/>
<sequence>MSRFVIIALFLTLIAATLINAQTYSNCKDIGNGYKVEWTADQTGNKLSARFTIPNSSGWASIGLKSGSTTGMTGATILLATQSTITGEFYASANSQPSAISGAPYYTSATSSISGSTTTITLVRPLTRPGTAPGTYFEIAKGNSMRLLIASHSSSAYPNKHDYTNSIVLDFFTASTCSQAQTSTKAATSTKAVTSRNEGNSNVSLSWERMLIVISMIMTLFVTLF</sequence>
<name>D2VEI2_NAEGR</name>
<keyword evidence="1" id="KW-0812">Transmembrane</keyword>
<organism evidence="4">
    <name type="scientific">Naegleria gruberi</name>
    <name type="common">Amoeba</name>
    <dbReference type="NCBI Taxonomy" id="5762"/>
    <lineage>
        <taxon>Eukaryota</taxon>
        <taxon>Discoba</taxon>
        <taxon>Heterolobosea</taxon>
        <taxon>Tetramitia</taxon>
        <taxon>Eutetramitia</taxon>
        <taxon>Vahlkampfiidae</taxon>
        <taxon>Naegleria</taxon>
    </lineage>
</organism>
<feature type="chain" id="PRO_5003037524" evidence="2">
    <location>
        <begin position="22"/>
        <end position="225"/>
    </location>
</feature>
<evidence type="ECO:0000256" key="1">
    <source>
        <dbReference type="SAM" id="Phobius"/>
    </source>
</evidence>